<dbReference type="Pfam" id="PF04672">
    <property type="entry name" value="Methyltransf_19"/>
    <property type="match status" value="1"/>
</dbReference>
<gene>
    <name evidence="1" type="ORF">GCM10009827_085980</name>
</gene>
<keyword evidence="1" id="KW-0489">Methyltransferase</keyword>
<keyword evidence="1" id="KW-0808">Transferase</keyword>
<dbReference type="InterPro" id="IPR006764">
    <property type="entry name" value="SAM_dep_MeTrfase_SAV2177_type"/>
</dbReference>
<dbReference type="Proteomes" id="UP001501470">
    <property type="component" value="Unassembled WGS sequence"/>
</dbReference>
<proteinExistence type="predicted"/>
<reference evidence="1 2" key="1">
    <citation type="journal article" date="2019" name="Int. J. Syst. Evol. Microbiol.">
        <title>The Global Catalogue of Microorganisms (GCM) 10K type strain sequencing project: providing services to taxonomists for standard genome sequencing and annotation.</title>
        <authorList>
            <consortium name="The Broad Institute Genomics Platform"/>
            <consortium name="The Broad Institute Genome Sequencing Center for Infectious Disease"/>
            <person name="Wu L."/>
            <person name="Ma J."/>
        </authorList>
    </citation>
    <scope>NUCLEOTIDE SEQUENCE [LARGE SCALE GENOMIC DNA]</scope>
    <source>
        <strain evidence="1 2">JCM 15933</strain>
    </source>
</reference>
<dbReference type="InterPro" id="IPR029063">
    <property type="entry name" value="SAM-dependent_MTases_sf"/>
</dbReference>
<evidence type="ECO:0000313" key="1">
    <source>
        <dbReference type="EMBL" id="GAA1552081.1"/>
    </source>
</evidence>
<dbReference type="Gene3D" id="3.40.50.150">
    <property type="entry name" value="Vaccinia Virus protein VP39"/>
    <property type="match status" value="1"/>
</dbReference>
<evidence type="ECO:0000313" key="2">
    <source>
        <dbReference type="Proteomes" id="UP001501470"/>
    </source>
</evidence>
<dbReference type="PIRSF" id="PIRSF017393">
    <property type="entry name" value="MTase_SAV2177"/>
    <property type="match status" value="1"/>
</dbReference>
<comment type="caution">
    <text evidence="1">The sequence shown here is derived from an EMBL/GenBank/DDBJ whole genome shotgun (WGS) entry which is preliminary data.</text>
</comment>
<protein>
    <submittedName>
        <fullName evidence="1">SAM-dependent methyltransferase</fullName>
    </submittedName>
</protein>
<dbReference type="EMBL" id="BAAAQD010000022">
    <property type="protein sequence ID" value="GAA1552081.1"/>
    <property type="molecule type" value="Genomic_DNA"/>
</dbReference>
<dbReference type="SUPFAM" id="SSF53335">
    <property type="entry name" value="S-adenosyl-L-methionine-dependent methyltransferases"/>
    <property type="match status" value="1"/>
</dbReference>
<keyword evidence="2" id="KW-1185">Reference proteome</keyword>
<name>A0ABN2C6E7_9ACTN</name>
<dbReference type="GO" id="GO:0032259">
    <property type="term" value="P:methylation"/>
    <property type="evidence" value="ECO:0007669"/>
    <property type="project" value="UniProtKB-KW"/>
</dbReference>
<sequence length="247" mass="26138">MLERMTEPDAPSTARMIDYWLGGSDHLPVDVAAAQAFESAYGPCADIFRSLRAFSGRAVRHLAAEGIDRFLVFGAGIPTRGNVHENAPGARVLYTDIDPHIVAAGGSLVAGHPDVAYTLGDATDLDGIDPDARARVLDGSPVALVFLGLAAFLDDATLARALDAMHDAVPDGSRLAFDFDSTELESFPQALAMMGPGFHMRAPARFADLLGPWSTTSDGIVPVALWRPDGDPEQVPDAFWGGLATKP</sequence>
<accession>A0ABN2C6E7</accession>
<dbReference type="GO" id="GO:0008168">
    <property type="term" value="F:methyltransferase activity"/>
    <property type="evidence" value="ECO:0007669"/>
    <property type="project" value="UniProtKB-KW"/>
</dbReference>
<organism evidence="1 2">
    <name type="scientific">Dactylosporangium maewongense</name>
    <dbReference type="NCBI Taxonomy" id="634393"/>
    <lineage>
        <taxon>Bacteria</taxon>
        <taxon>Bacillati</taxon>
        <taxon>Actinomycetota</taxon>
        <taxon>Actinomycetes</taxon>
        <taxon>Micromonosporales</taxon>
        <taxon>Micromonosporaceae</taxon>
        <taxon>Dactylosporangium</taxon>
    </lineage>
</organism>